<evidence type="ECO:0000313" key="5">
    <source>
        <dbReference type="Proteomes" id="UP001642484"/>
    </source>
</evidence>
<dbReference type="EMBL" id="CAXAMN010022028">
    <property type="protein sequence ID" value="CAK9065715.1"/>
    <property type="molecule type" value="Genomic_DNA"/>
</dbReference>
<protein>
    <recommendedName>
        <fullName evidence="3">S1 motif domain-containing protein</fullName>
    </recommendedName>
</protein>
<dbReference type="SMART" id="SM00316">
    <property type="entry name" value="S1"/>
    <property type="match status" value="2"/>
</dbReference>
<dbReference type="PROSITE" id="PS50126">
    <property type="entry name" value="S1"/>
    <property type="match status" value="1"/>
</dbReference>
<dbReference type="SUPFAM" id="SSF50249">
    <property type="entry name" value="Nucleic acid-binding proteins"/>
    <property type="match status" value="1"/>
</dbReference>
<feature type="signal peptide" evidence="2">
    <location>
        <begin position="1"/>
        <end position="22"/>
    </location>
</feature>
<feature type="domain" description="S1 motif" evidence="3">
    <location>
        <begin position="634"/>
        <end position="713"/>
    </location>
</feature>
<feature type="compositionally biased region" description="Low complexity" evidence="1">
    <location>
        <begin position="244"/>
        <end position="254"/>
    </location>
</feature>
<feature type="region of interest" description="Disordered" evidence="1">
    <location>
        <begin position="27"/>
        <end position="46"/>
    </location>
</feature>
<organism evidence="4 5">
    <name type="scientific">Durusdinium trenchii</name>
    <dbReference type="NCBI Taxonomy" id="1381693"/>
    <lineage>
        <taxon>Eukaryota</taxon>
        <taxon>Sar</taxon>
        <taxon>Alveolata</taxon>
        <taxon>Dinophyceae</taxon>
        <taxon>Suessiales</taxon>
        <taxon>Symbiodiniaceae</taxon>
        <taxon>Durusdinium</taxon>
    </lineage>
</organism>
<feature type="region of interest" description="Disordered" evidence="1">
    <location>
        <begin position="79"/>
        <end position="113"/>
    </location>
</feature>
<evidence type="ECO:0000259" key="3">
    <source>
        <dbReference type="PROSITE" id="PS50126"/>
    </source>
</evidence>
<sequence>MGPWKMSLPWLLLLFASTLVHAQSPGRAGFGELPRQPARRNFDGPGTPWNAPLPAAAPLPTYPTGIWPPAYVQSEELRPHPWAQQQQARHQQMQASAQPHHVHQRSLSPTPTSAPLTPAHLGWPGLSGPGSAQIPVTRPGDQSIGGGPGGPGGLGGFGGFAQHHVPVREPHGGMLQKEAGASSKQGDRGGVEGAGASPQVYNTWALAVGAVLFLLVLQRRSDQKVLGGAKMMSQAAKLKAWLERSSSTSRSAGRGPPPQPTGASHGHARVPHGVEEPTKEAVPVKVAKVEEVDLKEPEAEAEHVEVERSAEVKEAMVEMDGRLMSIDQLCEEVGARRVAAVASPGSEASPGPTGPAGDPIELPAPAPSRSRVWRGRQASSPAPISAAEVAGPPLTGTALEERDVPALAACREEEAVHHSEPSSGSPRRELQHHLSAVREVRTEVWEALSARPPEDDWSWGAGEPKAARDGCIYFAGGPPPLRRPPAVGVARSGRSWCAGGAGRSSAVSVASSKAAVSDDELLELETQLEDGKFIMAKALRYRPTGCFLRLPGGREGFLPVEHMVPRTEANTNAVRKTVTAAMDASGRLAVRELGAERATMLKRREEVLKSEDLDARRRKMEERIDQLKENYSPNKLMVGFVSSVQKNGIFVSVIDGLDALIPIKELPAKFLVPAESPEASKGQMKPSLEVGQAVQFRLIRYSYQSDGFTASMLPPENRTRRGLDFPLAFDGEVGAFDLRPARQRPTGGFEEELERPPSPDNSALGKAWAAKGYSAVSTEAAAELNEWLRSKMEDKKSKKGSKSAVKSTQNTYLVSILRGMNTKAVGSIDLEKNISEKEIKQAAVDLLQKQGHLKAGEQHKGVTITKNIINVKL</sequence>
<keyword evidence="5" id="KW-1185">Reference proteome</keyword>
<dbReference type="InterPro" id="IPR012340">
    <property type="entry name" value="NA-bd_OB-fold"/>
</dbReference>
<feature type="region of interest" description="Disordered" evidence="1">
    <location>
        <begin position="241"/>
        <end position="285"/>
    </location>
</feature>
<evidence type="ECO:0000256" key="1">
    <source>
        <dbReference type="SAM" id="MobiDB-lite"/>
    </source>
</evidence>
<gene>
    <name evidence="4" type="ORF">CCMP2556_LOCUS32292</name>
</gene>
<name>A0ABP0NPK9_9DINO</name>
<proteinExistence type="predicted"/>
<comment type="caution">
    <text evidence="4">The sequence shown here is derived from an EMBL/GenBank/DDBJ whole genome shotgun (WGS) entry which is preliminary data.</text>
</comment>
<accession>A0ABP0NPK9</accession>
<feature type="chain" id="PRO_5046774064" description="S1 motif domain-containing protein" evidence="2">
    <location>
        <begin position="23"/>
        <end position="873"/>
    </location>
</feature>
<dbReference type="Proteomes" id="UP001642484">
    <property type="component" value="Unassembled WGS sequence"/>
</dbReference>
<reference evidence="4 5" key="1">
    <citation type="submission" date="2024-02" db="EMBL/GenBank/DDBJ databases">
        <authorList>
            <person name="Chen Y."/>
            <person name="Shah S."/>
            <person name="Dougan E. K."/>
            <person name="Thang M."/>
            <person name="Chan C."/>
        </authorList>
    </citation>
    <scope>NUCLEOTIDE SEQUENCE [LARGE SCALE GENOMIC DNA]</scope>
</reference>
<evidence type="ECO:0000313" key="4">
    <source>
        <dbReference type="EMBL" id="CAK9065715.1"/>
    </source>
</evidence>
<dbReference type="Gene3D" id="2.40.50.140">
    <property type="entry name" value="Nucleic acid-binding proteins"/>
    <property type="match status" value="1"/>
</dbReference>
<dbReference type="InterPro" id="IPR003029">
    <property type="entry name" value="S1_domain"/>
</dbReference>
<evidence type="ECO:0000256" key="2">
    <source>
        <dbReference type="SAM" id="SignalP"/>
    </source>
</evidence>
<dbReference type="CDD" id="cd00164">
    <property type="entry name" value="S1_like"/>
    <property type="match status" value="1"/>
</dbReference>
<keyword evidence="2" id="KW-0732">Signal</keyword>
<feature type="compositionally biased region" description="Low complexity" evidence="1">
    <location>
        <begin position="83"/>
        <end position="98"/>
    </location>
</feature>
<feature type="region of interest" description="Disordered" evidence="1">
    <location>
        <begin position="341"/>
        <end position="390"/>
    </location>
</feature>